<reference evidence="5 6" key="2">
    <citation type="submission" date="2021-01" db="EMBL/GenBank/DDBJ databases">
        <title>Genomic Encyclopedia of Type Strains, Phase IV (KMG-IV): sequencing the most valuable type-strain genomes for metagenomic binning, comparative biology and taxonomic classification.</title>
        <authorList>
            <person name="Goeker M."/>
        </authorList>
    </citation>
    <scope>NUCLEOTIDE SEQUENCE [LARGE SCALE GENOMIC DNA]</scope>
    <source>
        <strain evidence="5 6">DSM 6130</strain>
    </source>
</reference>
<dbReference type="InterPro" id="IPR002669">
    <property type="entry name" value="UreD"/>
</dbReference>
<dbReference type="HAMAP" id="MF_01384">
    <property type="entry name" value="UreD"/>
    <property type="match status" value="1"/>
</dbReference>
<protein>
    <recommendedName>
        <fullName evidence="3">Urease accessory protein UreD</fullName>
    </recommendedName>
</protein>
<comment type="similarity">
    <text evidence="1 3">Belongs to the UreD family.</text>
</comment>
<dbReference type="RefSeq" id="WP_204950762.1">
    <property type="nucleotide sequence ID" value="NZ_BSFF01000003.1"/>
</dbReference>
<dbReference type="PANTHER" id="PTHR33643">
    <property type="entry name" value="UREASE ACCESSORY PROTEIN D"/>
    <property type="match status" value="1"/>
</dbReference>
<name>A0A9W6IUR1_9HYPH</name>
<comment type="function">
    <text evidence="3">Required for maturation of urease via the functional incorporation of the urease nickel metallocenter.</text>
</comment>
<evidence type="ECO:0000256" key="3">
    <source>
        <dbReference type="HAMAP-Rule" id="MF_01384"/>
    </source>
</evidence>
<dbReference type="Proteomes" id="UP001143400">
    <property type="component" value="Unassembled WGS sequence"/>
</dbReference>
<dbReference type="EMBL" id="JAFBCY010000003">
    <property type="protein sequence ID" value="MBM7852363.1"/>
    <property type="molecule type" value="Genomic_DNA"/>
</dbReference>
<keyword evidence="3" id="KW-0963">Cytoplasm</keyword>
<evidence type="ECO:0000256" key="2">
    <source>
        <dbReference type="ARBA" id="ARBA00023186"/>
    </source>
</evidence>
<dbReference type="Proteomes" id="UP000758856">
    <property type="component" value="Unassembled WGS sequence"/>
</dbReference>
<keyword evidence="2 3" id="KW-0143">Chaperone</keyword>
<dbReference type="GO" id="GO:0005737">
    <property type="term" value="C:cytoplasm"/>
    <property type="evidence" value="ECO:0007669"/>
    <property type="project" value="UniProtKB-SubCell"/>
</dbReference>
<accession>A0A9W6IUR1</accession>
<organism evidence="4 7">
    <name type="scientific">Methylopila capsulata</name>
    <dbReference type="NCBI Taxonomy" id="61654"/>
    <lineage>
        <taxon>Bacteria</taxon>
        <taxon>Pseudomonadati</taxon>
        <taxon>Pseudomonadota</taxon>
        <taxon>Alphaproteobacteria</taxon>
        <taxon>Hyphomicrobiales</taxon>
        <taxon>Methylopilaceae</taxon>
        <taxon>Methylopila</taxon>
    </lineage>
</organism>
<dbReference type="GO" id="GO:0016151">
    <property type="term" value="F:nickel cation binding"/>
    <property type="evidence" value="ECO:0007669"/>
    <property type="project" value="UniProtKB-UniRule"/>
</dbReference>
<dbReference type="Pfam" id="PF01774">
    <property type="entry name" value="UreD"/>
    <property type="match status" value="1"/>
</dbReference>
<comment type="subunit">
    <text evidence="3">UreD, UreF and UreG form a complex that acts as a GTP-hydrolysis-dependent molecular chaperone, activating the urease apoprotein by helping to assemble the nickel containing metallocenter of UreC. The UreE protein probably delivers the nickel.</text>
</comment>
<comment type="subcellular location">
    <subcellularLocation>
        <location evidence="3">Cytoplasm</location>
    </subcellularLocation>
</comment>
<evidence type="ECO:0000256" key="1">
    <source>
        <dbReference type="ARBA" id="ARBA00007177"/>
    </source>
</evidence>
<reference evidence="4" key="1">
    <citation type="journal article" date="2014" name="Int. J. Syst. Evol. Microbiol.">
        <title>Complete genome sequence of Corynebacterium casei LMG S-19264T (=DSM 44701T), isolated from a smear-ripened cheese.</title>
        <authorList>
            <consortium name="US DOE Joint Genome Institute (JGI-PGF)"/>
            <person name="Walter F."/>
            <person name="Albersmeier A."/>
            <person name="Kalinowski J."/>
            <person name="Ruckert C."/>
        </authorList>
    </citation>
    <scope>NUCLEOTIDE SEQUENCE</scope>
    <source>
        <strain evidence="4">VKM B-1606</strain>
    </source>
</reference>
<gene>
    <name evidence="3" type="primary">ureD</name>
    <name evidence="4" type="ORF">GCM10008170_25920</name>
    <name evidence="5" type="ORF">JOD31_002605</name>
</gene>
<evidence type="ECO:0000313" key="6">
    <source>
        <dbReference type="Proteomes" id="UP000758856"/>
    </source>
</evidence>
<evidence type="ECO:0000313" key="4">
    <source>
        <dbReference type="EMBL" id="GLK56573.1"/>
    </source>
</evidence>
<evidence type="ECO:0000313" key="7">
    <source>
        <dbReference type="Proteomes" id="UP001143400"/>
    </source>
</evidence>
<evidence type="ECO:0000313" key="5">
    <source>
        <dbReference type="EMBL" id="MBM7852363.1"/>
    </source>
</evidence>
<reference evidence="4" key="3">
    <citation type="submission" date="2023-01" db="EMBL/GenBank/DDBJ databases">
        <authorList>
            <person name="Sun Q."/>
            <person name="Evtushenko L."/>
        </authorList>
    </citation>
    <scope>NUCLEOTIDE SEQUENCE</scope>
    <source>
        <strain evidence="4">VKM B-1606</strain>
    </source>
</reference>
<sequence length="286" mass="31163">MAAVVLPHEDWIVGKHALMNLRAVRRRGRTEIDPRSWRIPYQWQGCHYQDHDDQPFLLLINAGGGFVEGDVAELHGTLEPETRALITTTAASKFYKCPDGATSRELVAIEVGDGATLEYCPDESIPFARSRVQRRTHIALAPDARLFATDMIAAGRIHHGAGEAFAFDALDSEFKVTVDDRTLLLDRLIADGPDEVGALRRLWGGASHAATVVAYAQDLPAGLEEDIEARLATTAATAAGASRAGNFIVCRILADEAWAYHEAVFACWTALRPAIAGKPARPIRKC</sequence>
<dbReference type="AlphaFoldDB" id="A0A9W6IUR1"/>
<dbReference type="PANTHER" id="PTHR33643:SF1">
    <property type="entry name" value="UREASE ACCESSORY PROTEIN D"/>
    <property type="match status" value="1"/>
</dbReference>
<dbReference type="EMBL" id="BSFF01000003">
    <property type="protein sequence ID" value="GLK56573.1"/>
    <property type="molecule type" value="Genomic_DNA"/>
</dbReference>
<proteinExistence type="inferred from homology"/>
<keyword evidence="3" id="KW-0996">Nickel insertion</keyword>
<keyword evidence="6" id="KW-1185">Reference proteome</keyword>
<comment type="caution">
    <text evidence="4">The sequence shown here is derived from an EMBL/GenBank/DDBJ whole genome shotgun (WGS) entry which is preliminary data.</text>
</comment>